<name>A0ABN9TQR2_9DINO</name>
<sequence>MVAELRHASQGPPQLQRTFAKRLGSRILFQPRPQRRAQPGGEGRPSAHDTGWNASAAQEPSQRPRGERRSVEAQELRHRRRVTKLILRRDPDTSEAFASNLEARRYADLGISVEDTPLREDRQRIATARSEPLRRAAVEGRPHLDRVGEPGQFSGELLETSSEQHQEVVRQFCLVEQADISTLVRLARDEVEQLASIQERRGELPDGAEADSLLGDG</sequence>
<feature type="region of interest" description="Disordered" evidence="1">
    <location>
        <begin position="198"/>
        <end position="217"/>
    </location>
</feature>
<dbReference type="Proteomes" id="UP001189429">
    <property type="component" value="Unassembled WGS sequence"/>
</dbReference>
<dbReference type="EMBL" id="CAUYUJ010014948">
    <property type="protein sequence ID" value="CAK0847988.1"/>
    <property type="molecule type" value="Genomic_DNA"/>
</dbReference>
<feature type="compositionally biased region" description="Polar residues" evidence="1">
    <location>
        <begin position="52"/>
        <end position="61"/>
    </location>
</feature>
<feature type="region of interest" description="Disordered" evidence="1">
    <location>
        <begin position="1"/>
        <end position="75"/>
    </location>
</feature>
<reference evidence="2" key="1">
    <citation type="submission" date="2023-10" db="EMBL/GenBank/DDBJ databases">
        <authorList>
            <person name="Chen Y."/>
            <person name="Shah S."/>
            <person name="Dougan E. K."/>
            <person name="Thang M."/>
            <person name="Chan C."/>
        </authorList>
    </citation>
    <scope>NUCLEOTIDE SEQUENCE [LARGE SCALE GENOMIC DNA]</scope>
</reference>
<comment type="caution">
    <text evidence="2">The sequence shown here is derived from an EMBL/GenBank/DDBJ whole genome shotgun (WGS) entry which is preliminary data.</text>
</comment>
<evidence type="ECO:0000256" key="1">
    <source>
        <dbReference type="SAM" id="MobiDB-lite"/>
    </source>
</evidence>
<organism evidence="2 3">
    <name type="scientific">Prorocentrum cordatum</name>
    <dbReference type="NCBI Taxonomy" id="2364126"/>
    <lineage>
        <taxon>Eukaryota</taxon>
        <taxon>Sar</taxon>
        <taxon>Alveolata</taxon>
        <taxon>Dinophyceae</taxon>
        <taxon>Prorocentrales</taxon>
        <taxon>Prorocentraceae</taxon>
        <taxon>Prorocentrum</taxon>
    </lineage>
</organism>
<feature type="compositionally biased region" description="Basic and acidic residues" evidence="1">
    <location>
        <begin position="62"/>
        <end position="75"/>
    </location>
</feature>
<proteinExistence type="predicted"/>
<evidence type="ECO:0000313" key="3">
    <source>
        <dbReference type="Proteomes" id="UP001189429"/>
    </source>
</evidence>
<keyword evidence="3" id="KW-1185">Reference proteome</keyword>
<gene>
    <name evidence="2" type="ORF">PCOR1329_LOCUS41052</name>
</gene>
<evidence type="ECO:0000313" key="2">
    <source>
        <dbReference type="EMBL" id="CAK0847988.1"/>
    </source>
</evidence>
<protein>
    <submittedName>
        <fullName evidence="2">Uncharacterized protein</fullName>
    </submittedName>
</protein>
<accession>A0ABN9TQR2</accession>